<feature type="compositionally biased region" description="Polar residues" evidence="1">
    <location>
        <begin position="448"/>
        <end position="466"/>
    </location>
</feature>
<feature type="compositionally biased region" description="Basic and acidic residues" evidence="1">
    <location>
        <begin position="243"/>
        <end position="253"/>
    </location>
</feature>
<feature type="compositionally biased region" description="Acidic residues" evidence="1">
    <location>
        <begin position="2239"/>
        <end position="2248"/>
    </location>
</feature>
<feature type="compositionally biased region" description="Acidic residues" evidence="1">
    <location>
        <begin position="1173"/>
        <end position="1182"/>
    </location>
</feature>
<feature type="compositionally biased region" description="Basic and acidic residues" evidence="1">
    <location>
        <begin position="506"/>
        <end position="516"/>
    </location>
</feature>
<feature type="region of interest" description="Disordered" evidence="1">
    <location>
        <begin position="1637"/>
        <end position="1893"/>
    </location>
</feature>
<feature type="compositionally biased region" description="Basic and acidic residues" evidence="1">
    <location>
        <begin position="1878"/>
        <end position="1890"/>
    </location>
</feature>
<feature type="region of interest" description="Disordered" evidence="1">
    <location>
        <begin position="1153"/>
        <end position="1186"/>
    </location>
</feature>
<feature type="region of interest" description="Disordered" evidence="1">
    <location>
        <begin position="2144"/>
        <end position="2176"/>
    </location>
</feature>
<feature type="compositionally biased region" description="Polar residues" evidence="1">
    <location>
        <begin position="2150"/>
        <end position="2164"/>
    </location>
</feature>
<feature type="compositionally biased region" description="Polar residues" evidence="1">
    <location>
        <begin position="1660"/>
        <end position="1669"/>
    </location>
</feature>
<feature type="compositionally biased region" description="Acidic residues" evidence="1">
    <location>
        <begin position="1706"/>
        <end position="1733"/>
    </location>
</feature>
<feature type="region of interest" description="Disordered" evidence="1">
    <location>
        <begin position="1353"/>
        <end position="1375"/>
    </location>
</feature>
<feature type="compositionally biased region" description="Acidic residues" evidence="1">
    <location>
        <begin position="1553"/>
        <end position="1563"/>
    </location>
</feature>
<feature type="compositionally biased region" description="Polar residues" evidence="1">
    <location>
        <begin position="578"/>
        <end position="587"/>
    </location>
</feature>
<dbReference type="VEuPathDB" id="FungiDB:AeMF1_018586"/>
<feature type="compositionally biased region" description="Basic and acidic residues" evidence="1">
    <location>
        <begin position="758"/>
        <end position="769"/>
    </location>
</feature>
<feature type="compositionally biased region" description="Acidic residues" evidence="1">
    <location>
        <begin position="1865"/>
        <end position="1877"/>
    </location>
</feature>
<evidence type="ECO:0000256" key="1">
    <source>
        <dbReference type="SAM" id="MobiDB-lite"/>
    </source>
</evidence>
<dbReference type="Proteomes" id="UP000481153">
    <property type="component" value="Unassembled WGS sequence"/>
</dbReference>
<feature type="region of interest" description="Disordered" evidence="1">
    <location>
        <begin position="749"/>
        <end position="785"/>
    </location>
</feature>
<feature type="region of interest" description="Disordered" evidence="1">
    <location>
        <begin position="1224"/>
        <end position="1290"/>
    </location>
</feature>
<keyword evidence="3" id="KW-1185">Reference proteome</keyword>
<feature type="region of interest" description="Disordered" evidence="1">
    <location>
        <begin position="2044"/>
        <end position="2078"/>
    </location>
</feature>
<feature type="region of interest" description="Disordered" evidence="1">
    <location>
        <begin position="1981"/>
        <end position="2014"/>
    </location>
</feature>
<name>A0A6G0XAU9_9STRA</name>
<comment type="caution">
    <text evidence="2">The sequence shown here is derived from an EMBL/GenBank/DDBJ whole genome shotgun (WGS) entry which is preliminary data.</text>
</comment>
<feature type="compositionally biased region" description="Polar residues" evidence="1">
    <location>
        <begin position="198"/>
        <end position="211"/>
    </location>
</feature>
<organism evidence="2 3">
    <name type="scientific">Aphanomyces euteiches</name>
    <dbReference type="NCBI Taxonomy" id="100861"/>
    <lineage>
        <taxon>Eukaryota</taxon>
        <taxon>Sar</taxon>
        <taxon>Stramenopiles</taxon>
        <taxon>Oomycota</taxon>
        <taxon>Saprolegniomycetes</taxon>
        <taxon>Saprolegniales</taxon>
        <taxon>Verrucalvaceae</taxon>
        <taxon>Aphanomyces</taxon>
    </lineage>
</organism>
<feature type="region of interest" description="Disordered" evidence="1">
    <location>
        <begin position="198"/>
        <end position="291"/>
    </location>
</feature>
<proteinExistence type="predicted"/>
<dbReference type="EMBL" id="VJMJ01000085">
    <property type="protein sequence ID" value="KAF0737051.1"/>
    <property type="molecule type" value="Genomic_DNA"/>
</dbReference>
<feature type="region of interest" description="Disordered" evidence="1">
    <location>
        <begin position="1514"/>
        <end position="1584"/>
    </location>
</feature>
<feature type="region of interest" description="Disordered" evidence="1">
    <location>
        <begin position="2188"/>
        <end position="2224"/>
    </location>
</feature>
<feature type="compositionally biased region" description="Basic and acidic residues" evidence="1">
    <location>
        <begin position="280"/>
        <end position="291"/>
    </location>
</feature>
<feature type="compositionally biased region" description="Acidic residues" evidence="1">
    <location>
        <begin position="2165"/>
        <end position="2175"/>
    </location>
</feature>
<feature type="region of interest" description="Disordered" evidence="1">
    <location>
        <begin position="2237"/>
        <end position="2273"/>
    </location>
</feature>
<feature type="compositionally biased region" description="Basic and acidic residues" evidence="1">
    <location>
        <begin position="1252"/>
        <end position="1270"/>
    </location>
</feature>
<feature type="compositionally biased region" description="Polar residues" evidence="1">
    <location>
        <begin position="1734"/>
        <end position="1744"/>
    </location>
</feature>
<evidence type="ECO:0000313" key="2">
    <source>
        <dbReference type="EMBL" id="KAF0737051.1"/>
    </source>
</evidence>
<gene>
    <name evidence="2" type="ORF">Ae201684_006858</name>
</gene>
<protein>
    <submittedName>
        <fullName evidence="2">Uncharacterized protein</fullName>
    </submittedName>
</protein>
<reference evidence="2 3" key="1">
    <citation type="submission" date="2019-07" db="EMBL/GenBank/DDBJ databases">
        <title>Genomics analysis of Aphanomyces spp. identifies a new class of oomycete effector associated with host adaptation.</title>
        <authorList>
            <person name="Gaulin E."/>
        </authorList>
    </citation>
    <scope>NUCLEOTIDE SEQUENCE [LARGE SCALE GENOMIC DNA]</scope>
    <source>
        <strain evidence="2 3">ATCC 201684</strain>
    </source>
</reference>
<accession>A0A6G0XAU9</accession>
<feature type="region of interest" description="Disordered" evidence="1">
    <location>
        <begin position="65"/>
        <end position="117"/>
    </location>
</feature>
<evidence type="ECO:0000313" key="3">
    <source>
        <dbReference type="Proteomes" id="UP000481153"/>
    </source>
</evidence>
<feature type="compositionally biased region" description="Acidic residues" evidence="1">
    <location>
        <begin position="1271"/>
        <end position="1280"/>
    </location>
</feature>
<feature type="compositionally biased region" description="Basic and acidic residues" evidence="1">
    <location>
        <begin position="1564"/>
        <end position="1581"/>
    </location>
</feature>
<feature type="compositionally biased region" description="Basic and acidic residues" evidence="1">
    <location>
        <begin position="1806"/>
        <end position="1817"/>
    </location>
</feature>
<feature type="compositionally biased region" description="Acidic residues" evidence="1">
    <location>
        <begin position="412"/>
        <end position="425"/>
    </location>
</feature>
<feature type="compositionally biased region" description="Polar residues" evidence="1">
    <location>
        <begin position="1688"/>
        <end position="1702"/>
    </location>
</feature>
<sequence length="2834" mass="320334">MQPAVHAERGTIMGQKIDPNIPCWPGSGFVPLVLPVQKAPSKKLTTDNVAQESLSPSTLHTIKTKRNSIAMPIKTKRKRRSEVPQQEATSADDYASLSLTPNLHTKRTPRSKTQENHSSFHVHTSIKANIEPHQQILRHEAESRHLEKVTEHRRWTEAVHWLKAQREALQHDDKINADLKRQKLQDMDRQIRLQNQKRFAKSMHSTPSQPIQRPAPDDLTLPPRKPPVPRFSKIKKRRSKSAIQDEKTEDEAPHPAPRLRRKVKKSTPLQHEVPPSPHGHRPEIDDEETRRRREVARVFMEQQKKKRTERARIQRLQTQEEIAARREQLEKLDALRRERVQQSVALARKNGKKESTSHNQQQNDVSITELLLGFQQSPQVTITPREMLPELDTLETEDEEELPTESAPEFANDVDESSAQETEEDTERRLEPPQQPRNTLLEKLQALKNLTDQLSSRVSQLSNNATESVSSASDKEESSLVIAEHNDVPAPVMPNLPEQSQLSSRHSTEEELHGESAPDELLYEQAQPFDQIPDTDANLDISSSTEFEALEQPRRAIVFQWSSDESEGENEDVGRSAGPSQLNFQVNTKDDDETRAPTTTRTYDPPIQSEITRPPTQDHYIADLSESSEEDGIAVPHVNQNADNLSAYLERDVFPELQNFRQHSREFLWPRASFGAPAISTQQAEEEDEIAQAELDRLVAASRDAYSVVDMFALEQFRKQQERPTQAYLPNISVVEQVEAKLQAWEASESIASNGESSDTKNEDEKMLNEKLSSQSPSENEIDSTNEEMEELLLRSRRERSVDDLLNEANRILQPATDASAYWDQAIRDDMENFEEDMQPPRSYSHKTRIILDIDGSSSDSNLRYSPRTLSRQLLAAVEFQESLHEAQMNLSAIEYAHELERTQEETLIWGETVQDDVDTMANAHALLEQHIKIQEEFHQQELVLQAMGHAVEEREGYIEMACQTEDPQRQHASTMATWMVEASTMAIETTEGFTQSTLRCSVAIQSDDRDMYDWHAKLHDDNLEDQDLKAPRDVSQLKSPTPVTNTTTTHAKALEAIDKKAQELSVAVESDIDDENYSEVFNSPSKAKVEAMKKSANSSAEEIFDNYEVAEHSNGFDSLTKSKSMEEMLDQSVDDVDTAEHQDEVHSELDEMNDEYSQGFDSPTKEKSMEIQVEEDDEQNEEVAIGNVLQSEVDDLKSENDEMIEEYSQGFDSPVKENSMEIEIEDDDDPNREVDTMQNDVKSGVDEIEDEYSKEFDSPVKDKSMRIEVNEDQVDEDESKEGRNVVSEVNSTEIDEDNANSAVSDVDEIVEYSSENKKGTQEHPQEAKYGYSEDFESSKSDLQHAIRVEQDIKTGSGTKQIQRSDNPQSHFPTGGALKMIVDAGTINRVEVYLNHLRENDPEKEEYIRSILLRKTSEEKILDMRQRNLDNRKNISQMQYHAERMQLDSCRAANIARCYEDMMLFRQNEPEDPDDFEILTLAFGQSVIIERTYQATTEVRSKVENTAQIAKKFTKTEKDHEEASNVEGSEINYSMDDFNSHEKVDEAEKSEIEDSFEEEEEEQSTAKEDIAPLESADKVENLEIDDTFEEYEDETIVEAEIDEVGDDVAEVAQTYSVEMFTEDMPREDLAVREDQAVGADIEDDYSMDDFSTKENVEGGNIQSTQNDVENYSVDDFASVEDTTPAHVQDQTTTDKFQVDSISNFVENEEEEGFEEDYNDDFDEAEPFVAEDAENSITDVVGNTNNKDDGNYSEDEFVSTPNDAIGSFEEPQQTRQQVEDDDRASEVYSMDDFSKSKDQDAADSIDDDVKSEPGKSDNEYQFDDFASTSHPVAEVSPQKPSSRSPENIPGGEMDTFAVKNASSNEESIENEYFEDDEHSIEKDLDTAEKESNTSQELQMALEKIEKDYPQEIFRDEEKWRRRKAKAIALVEAKQRAIAQLKKKEEIKEINAIVAYSLSLNIEEEVKKSSVSSLNSVITTNTSRQEATTISSAPIAPVPNPVESKSTVSADEYSDSFEDVKSDAAYDDDEFDEEVQQVQAETTNTITATTAPASSPVESQTPSEIPHHESNTDMDLESSLSKSIDEHENRLMELKETLMSRQTESLKVKSQLMKEERRVELQAQEQELARQIDQIERLVASDSSRLTELHQQRTSSVGNKTLQQATMEEEASFDDGNENTAYQDEMCEFVDPTLGPKPSKSVEFTTPPDVTINPDNKQASSGLDEDDVAKSLEMSIVEGESMSDDFDDDSFASGNLKTPEVMPPSQEELPSSLKPTRDSYVAETILPQITAVAEVLDDSFSSLGDESFVEVDLLAAFDHVEAAEHPPQVNCDVAIQTNDAIYNPLDLYDYIEDAEPVVSIPLPQEINYVSSAEPHPDTTREIPSNLLAQYHHIEDALSPESIPAHSLYEDLLHTFDHVEIAEPPPKLNFPLEVTQPTSALPREFREADLDPEVALTTERDLLSEYDYIEDVLPLATFPLFHEPRPSSDLFITNENIHDAEAAEEIDSSVDSISKDELTTPSPDLLESFDYVEAAEPRLLSDSRVHGSTTDGNGELTVTVNNDLQPIQLRENTIPEEEQVDAVTNILWSELFHEVLATLPSSKHNATNLSTSVPTSLEGTPAVRGRAEVMGQGSQATKLNIDKKSPNETETESTCQIDGVTDLLMEEIIADTFSTTSKNLPKRRVSIQRDPPATAPDRSPLHQVTEFPEQYSTIMKAREPHDWSEWDQECLHSISEKKPSPPPTPSASANVLHSRRRLLTEWRGPSANRRKYFPTAAPPISIKENLREQQIATEEAVRTLTTQFVKRAVTVDESLLDEIFDDLLQDTVIATDEVISK</sequence>
<feature type="compositionally biased region" description="Basic and acidic residues" evidence="1">
    <location>
        <begin position="1514"/>
        <end position="1523"/>
    </location>
</feature>
<feature type="region of interest" description="Disordered" evidence="1">
    <location>
        <begin position="2677"/>
        <end position="2703"/>
    </location>
</feature>
<feature type="compositionally biased region" description="Basic and acidic residues" evidence="1">
    <location>
        <begin position="1538"/>
        <end position="1552"/>
    </location>
</feature>
<feature type="compositionally biased region" description="Acidic residues" evidence="1">
    <location>
        <begin position="392"/>
        <end position="403"/>
    </location>
</feature>
<feature type="compositionally biased region" description="Polar residues" evidence="1">
    <location>
        <begin position="1354"/>
        <end position="1372"/>
    </location>
</feature>
<feature type="region of interest" description="Disordered" evidence="1">
    <location>
        <begin position="343"/>
        <end position="362"/>
    </location>
</feature>
<feature type="region of interest" description="Disordered" evidence="1">
    <location>
        <begin position="381"/>
        <end position="616"/>
    </location>
</feature>